<name>A0AA48HK78_9ALTE</name>
<dbReference type="InterPro" id="IPR003507">
    <property type="entry name" value="S66_fam"/>
</dbReference>
<sequence length="326" mass="36875">MDQSLHPRLDKILSDLRNSGFNVIEGKCLRENTGYVSADAKTRTAEFMDFLTAPEVDAVIPPYGGELATECLPLLDYEKLRQLPPKWIVGYSDISTITCAITVSCDYATVHGPCLMEMLANQNDPLTSGTLQRLFTEEMGSFSQKSSPVYQDYFQNWQENPLTGFDLRRPTQWRSLNKQQDQQAPETMRGRLFGGCLDTLVNLFANPYLDFEQFKQRYQLDGVLLYLENVEQSPIGLKRALLSMQYRGVFDNLNGILLGRSTGPEDAQGQLDYYQVIEEFFAERDYPVFYDVDISHYPPNMTIVNGALASVQLQAGKGVIKQTLVP</sequence>
<evidence type="ECO:0000256" key="2">
    <source>
        <dbReference type="ARBA" id="ARBA00022801"/>
    </source>
</evidence>
<dbReference type="InterPro" id="IPR040449">
    <property type="entry name" value="Peptidase_S66_N"/>
</dbReference>
<dbReference type="Proteomes" id="UP001333710">
    <property type="component" value="Chromosome"/>
</dbReference>
<protein>
    <submittedName>
        <fullName evidence="5">LD-carboxypeptidase</fullName>
    </submittedName>
</protein>
<keyword evidence="2" id="KW-0378">Hydrolase</keyword>
<dbReference type="GO" id="GO:0016787">
    <property type="term" value="F:hydrolase activity"/>
    <property type="evidence" value="ECO:0007669"/>
    <property type="project" value="UniProtKB-KW"/>
</dbReference>
<dbReference type="KEGG" id="pmaw:MACH26_38840"/>
<dbReference type="SUPFAM" id="SSF52317">
    <property type="entry name" value="Class I glutamine amidotransferase-like"/>
    <property type="match status" value="1"/>
</dbReference>
<reference evidence="5" key="1">
    <citation type="submission" date="2023-01" db="EMBL/GenBank/DDBJ databases">
        <title>Complete genome sequence of Planctobacterium marinum strain Dej080120_11.</title>
        <authorList>
            <person name="Ueki S."/>
            <person name="Maruyama F."/>
        </authorList>
    </citation>
    <scope>NUCLEOTIDE SEQUENCE</scope>
    <source>
        <strain evidence="5">Dej080120_11</strain>
    </source>
</reference>
<dbReference type="InterPro" id="IPR040921">
    <property type="entry name" value="Peptidase_S66C"/>
</dbReference>
<dbReference type="CDD" id="cd07062">
    <property type="entry name" value="Peptidase_S66_mccF_like"/>
    <property type="match status" value="1"/>
</dbReference>
<evidence type="ECO:0000256" key="1">
    <source>
        <dbReference type="ARBA" id="ARBA00010233"/>
    </source>
</evidence>
<dbReference type="Gene3D" id="3.50.30.60">
    <property type="entry name" value="LD-carboxypeptidase A C-terminal domain-like"/>
    <property type="match status" value="1"/>
</dbReference>
<gene>
    <name evidence="5" type="primary">mccF</name>
    <name evidence="5" type="ORF">MACH26_38840</name>
</gene>
<dbReference type="PANTHER" id="PTHR30237">
    <property type="entry name" value="MURAMOYLTETRAPEPTIDE CARBOXYPEPTIDASE"/>
    <property type="match status" value="1"/>
</dbReference>
<dbReference type="Pfam" id="PF02016">
    <property type="entry name" value="Peptidase_S66"/>
    <property type="match status" value="1"/>
</dbReference>
<feature type="domain" description="LD-carboxypeptidase C-terminal" evidence="4">
    <location>
        <begin position="189"/>
        <end position="310"/>
    </location>
</feature>
<dbReference type="PANTHER" id="PTHR30237:SF5">
    <property type="entry name" value="CARBOXYPEPTIDASE VC_A0337-RELATED"/>
    <property type="match status" value="1"/>
</dbReference>
<proteinExistence type="inferred from homology"/>
<dbReference type="InterPro" id="IPR029062">
    <property type="entry name" value="Class_I_gatase-like"/>
</dbReference>
<dbReference type="PIRSF" id="PIRSF028757">
    <property type="entry name" value="LD-carboxypeptidase"/>
    <property type="match status" value="1"/>
</dbReference>
<keyword evidence="6" id="KW-1185">Reference proteome</keyword>
<dbReference type="AlphaFoldDB" id="A0AA48HK78"/>
<comment type="similarity">
    <text evidence="1">Belongs to the peptidase S66 family.</text>
</comment>
<feature type="domain" description="LD-carboxypeptidase N-terminal" evidence="3">
    <location>
        <begin position="6"/>
        <end position="112"/>
    </location>
</feature>
<accession>A0AA48HK78</accession>
<evidence type="ECO:0000259" key="3">
    <source>
        <dbReference type="Pfam" id="PF02016"/>
    </source>
</evidence>
<dbReference type="Gene3D" id="3.40.50.10740">
    <property type="entry name" value="Class I glutamine amidotransferase-like"/>
    <property type="match status" value="1"/>
</dbReference>
<evidence type="ECO:0000313" key="6">
    <source>
        <dbReference type="Proteomes" id="UP001333710"/>
    </source>
</evidence>
<organism evidence="5 6">
    <name type="scientific">Planctobacterium marinum</name>
    <dbReference type="NCBI Taxonomy" id="1631968"/>
    <lineage>
        <taxon>Bacteria</taxon>
        <taxon>Pseudomonadati</taxon>
        <taxon>Pseudomonadota</taxon>
        <taxon>Gammaproteobacteria</taxon>
        <taxon>Alteromonadales</taxon>
        <taxon>Alteromonadaceae</taxon>
        <taxon>Planctobacterium</taxon>
    </lineage>
</organism>
<dbReference type="Pfam" id="PF17676">
    <property type="entry name" value="Peptidase_S66C"/>
    <property type="match status" value="1"/>
</dbReference>
<evidence type="ECO:0000259" key="4">
    <source>
        <dbReference type="Pfam" id="PF17676"/>
    </source>
</evidence>
<dbReference type="EMBL" id="AP027272">
    <property type="protein sequence ID" value="BDX08363.1"/>
    <property type="molecule type" value="Genomic_DNA"/>
</dbReference>
<dbReference type="SUPFAM" id="SSF141986">
    <property type="entry name" value="LD-carboxypeptidase A C-terminal domain-like"/>
    <property type="match status" value="1"/>
</dbReference>
<dbReference type="InterPro" id="IPR027478">
    <property type="entry name" value="LdcA_N"/>
</dbReference>
<evidence type="ECO:0000313" key="5">
    <source>
        <dbReference type="EMBL" id="BDX08363.1"/>
    </source>
</evidence>
<dbReference type="InterPro" id="IPR027461">
    <property type="entry name" value="Carboxypeptidase_A_C_sf"/>
</dbReference>